<accession>A0A6H0ZJA3</accession>
<dbReference type="AlphaFoldDB" id="A0A6H0ZJA3"/>
<dbReference type="RefSeq" id="WP_080823909.1">
    <property type="nucleotide sequence ID" value="NZ_CP050897.1"/>
</dbReference>
<dbReference type="Proteomes" id="UP000500870">
    <property type="component" value="Plasmid unnamed1"/>
</dbReference>
<evidence type="ECO:0000313" key="2">
    <source>
        <dbReference type="Proteomes" id="UP000500870"/>
    </source>
</evidence>
<name>A0A6H0ZJA3_9HYPH</name>
<gene>
    <name evidence="1" type="ORF">FOB41_02305</name>
</gene>
<dbReference type="EMBL" id="CP050897">
    <property type="protein sequence ID" value="QIX20021.1"/>
    <property type="molecule type" value="Genomic_DNA"/>
</dbReference>
<reference evidence="1 2" key="1">
    <citation type="submission" date="2020-04" db="EMBL/GenBank/DDBJ databases">
        <title>FDA dAtabase for Regulatory Grade micrObial Sequences (FDA-ARGOS): Supporting development and validation of Infectious Disease Dx tests.</title>
        <authorList>
            <person name="Sciortino C."/>
            <person name="Tallon L."/>
            <person name="Sadzewicz L."/>
            <person name="Vavikolanu K."/>
            <person name="Mehta A."/>
            <person name="Aluvathingal J."/>
            <person name="Nadendla S."/>
            <person name="Nandy P."/>
            <person name="Geyer C."/>
            <person name="Yan Y."/>
            <person name="Sichtig H."/>
        </authorList>
    </citation>
    <scope>NUCLEOTIDE SEQUENCE [LARGE SCALE GENOMIC DNA]</scope>
    <source>
        <strain evidence="1 2">FDAARGOS_633</strain>
        <plasmid evidence="1 2">unnamed1</plasmid>
    </source>
</reference>
<dbReference type="InterPro" id="IPR009843">
    <property type="entry name" value="DUF1403"/>
</dbReference>
<evidence type="ECO:0000313" key="1">
    <source>
        <dbReference type="EMBL" id="QIX20021.1"/>
    </source>
</evidence>
<sequence>MASRPRTLPDLPPTFPPVPDWARAAGARQAAGDAELFAGAALGSIHQIARGHHPLGQLWRQRLALQSAEAVVRLQGRTEDAAALRDHLYLTRPGDDPGPAGRILQAWRALGRGSSLGPVSLNAEWLVIFADLLSLTIDAPAQEAIDNALAASVGTRNPIEAASATVATSLTLRPDSRPLALWLADAVLARRLNWPVPVPLLAAHLKRDDLRFAGGPRADPQRWQTACAFAYGRGATAAFDLYADLARRAHRLLALAPQLRSKDADAMVAILISEDAQAAQTGRTVSDRSSRRLFERLVALGGVRELTGRPTFRLYGL</sequence>
<protein>
    <submittedName>
        <fullName evidence="1">DUF1403 family protein</fullName>
    </submittedName>
</protein>
<proteinExistence type="predicted"/>
<dbReference type="Pfam" id="PF07183">
    <property type="entry name" value="DUF1403"/>
    <property type="match status" value="1"/>
</dbReference>
<geneLocation type="plasmid" evidence="1 2">
    <name>unnamed1</name>
</geneLocation>
<keyword evidence="1" id="KW-0614">Plasmid</keyword>
<organism evidence="1 2">
    <name type="scientific">Agrobacterium pusense</name>
    <dbReference type="NCBI Taxonomy" id="648995"/>
    <lineage>
        <taxon>Bacteria</taxon>
        <taxon>Pseudomonadati</taxon>
        <taxon>Pseudomonadota</taxon>
        <taxon>Alphaproteobacteria</taxon>
        <taxon>Hyphomicrobiales</taxon>
        <taxon>Rhizobiaceae</taxon>
        <taxon>Rhizobium/Agrobacterium group</taxon>
        <taxon>Agrobacterium</taxon>
    </lineage>
</organism>